<keyword evidence="8" id="KW-0132">Cell division</keyword>
<evidence type="ECO:0000256" key="6">
    <source>
        <dbReference type="ARBA" id="ARBA00022475"/>
    </source>
</evidence>
<dbReference type="GO" id="GO:0016324">
    <property type="term" value="C:apical plasma membrane"/>
    <property type="evidence" value="ECO:0007669"/>
    <property type="project" value="TreeGrafter"/>
</dbReference>
<proteinExistence type="inferred from homology"/>
<dbReference type="InterPro" id="IPR053793">
    <property type="entry name" value="PB1-like"/>
</dbReference>
<dbReference type="SMART" id="SM00228">
    <property type="entry name" value="PDZ"/>
    <property type="match status" value="1"/>
</dbReference>
<dbReference type="PROSITE" id="PS50106">
    <property type="entry name" value="PDZ"/>
    <property type="match status" value="1"/>
</dbReference>
<dbReference type="PANTHER" id="PTHR14102:SF3">
    <property type="entry name" value="PARTITIONING DEFECTIVE 6 HOMOLOG GAMMA"/>
    <property type="match status" value="1"/>
</dbReference>
<dbReference type="GO" id="GO:0060341">
    <property type="term" value="P:regulation of cellular localization"/>
    <property type="evidence" value="ECO:0007669"/>
    <property type="project" value="TreeGrafter"/>
</dbReference>
<dbReference type="EMBL" id="JAINUG010000060">
    <property type="protein sequence ID" value="KAJ8403054.1"/>
    <property type="molecule type" value="Genomic_DNA"/>
</dbReference>
<feature type="compositionally biased region" description="Acidic residues" evidence="12">
    <location>
        <begin position="273"/>
        <end position="283"/>
    </location>
</feature>
<feature type="domain" description="PDZ" evidence="13">
    <location>
        <begin position="137"/>
        <end position="230"/>
    </location>
</feature>
<dbReference type="GO" id="GO:0007098">
    <property type="term" value="P:centrosome cycle"/>
    <property type="evidence" value="ECO:0007669"/>
    <property type="project" value="TreeGrafter"/>
</dbReference>
<feature type="compositionally biased region" description="Low complexity" evidence="12">
    <location>
        <begin position="238"/>
        <end position="257"/>
    </location>
</feature>
<dbReference type="InterPro" id="IPR036034">
    <property type="entry name" value="PDZ_sf"/>
</dbReference>
<dbReference type="PANTHER" id="PTHR14102">
    <property type="entry name" value="PAR-6-RELATED"/>
    <property type="match status" value="1"/>
</dbReference>
<sequence length="413" mass="45064">MNRSFNKSQSLRYLDCSAVEVKSKYGAEFRRFSVDRFKPGKFEEFYKLILHIHRITNIEVMIGYADIHGDLLPINNDDNFCKAVSTAHPLLRIFIQRQEEVDYSNFGTNTLTRRKKADFRPVSSIIDVDILPESHRRVRLYRHGSDKPLGFYIRDGTSVRVTPHGLEKVPGIFISRMVPGGLAESTGLLAVNDEVLEVNGIEVTGKTLDQVTDMMIANSHNLIVTVKPVNQRNNIVRSSRISGSSGQSTDSSGSSAGYPGLPVTAGAHGYAGDELESDEESDIVIESSIKRPSRRSNASAASRSQAQALPAPAPVPAPPPPSPPPPPAPHRPASVISTASFHSQPSLNGTSHGGLSFKLHRDLTLQPHHSSNPALRESNGSLHKILSTMRTDPRHSLALPRGGVEEDGTVITL</sequence>
<keyword evidence="6" id="KW-1003">Cell membrane</keyword>
<dbReference type="CDD" id="cd06718">
    <property type="entry name" value="PDZ_Par6-like"/>
    <property type="match status" value="1"/>
</dbReference>
<dbReference type="Proteomes" id="UP001221898">
    <property type="component" value="Unassembled WGS sequence"/>
</dbReference>
<evidence type="ECO:0000259" key="13">
    <source>
        <dbReference type="PROSITE" id="PS50106"/>
    </source>
</evidence>
<feature type="domain" description="PB1" evidence="14">
    <location>
        <begin position="18"/>
        <end position="98"/>
    </location>
</feature>
<keyword evidence="10" id="KW-0472">Membrane</keyword>
<dbReference type="GO" id="GO:0051301">
    <property type="term" value="P:cell division"/>
    <property type="evidence" value="ECO:0007669"/>
    <property type="project" value="UniProtKB-KW"/>
</dbReference>
<dbReference type="FunFam" id="3.10.20.90:FF:000031">
    <property type="entry name" value="Partitioning defective 6 homolog alpha"/>
    <property type="match status" value="1"/>
</dbReference>
<dbReference type="InterPro" id="IPR034868">
    <property type="entry name" value="PB1_Par6"/>
</dbReference>
<keyword evidence="5" id="KW-0796">Tight junction</keyword>
<evidence type="ECO:0000256" key="10">
    <source>
        <dbReference type="ARBA" id="ARBA00023136"/>
    </source>
</evidence>
<dbReference type="InterPro" id="IPR051741">
    <property type="entry name" value="PAR6_homolog"/>
</dbReference>
<feature type="compositionally biased region" description="Pro residues" evidence="12">
    <location>
        <begin position="311"/>
        <end position="330"/>
    </location>
</feature>
<evidence type="ECO:0000313" key="15">
    <source>
        <dbReference type="EMBL" id="KAJ8403054.1"/>
    </source>
</evidence>
<keyword evidence="16" id="KW-1185">Reference proteome</keyword>
<dbReference type="Pfam" id="PF00595">
    <property type="entry name" value="PDZ"/>
    <property type="match status" value="1"/>
</dbReference>
<comment type="caution">
    <text evidence="15">The sequence shown here is derived from an EMBL/GenBank/DDBJ whole genome shotgun (WGS) entry which is preliminary data.</text>
</comment>
<keyword evidence="9" id="KW-0965">Cell junction</keyword>
<dbReference type="Gene3D" id="3.10.20.90">
    <property type="entry name" value="Phosphatidylinositol 3-kinase Catalytic Subunit, Chain A, domain 1"/>
    <property type="match status" value="1"/>
</dbReference>
<dbReference type="CDD" id="cd06403">
    <property type="entry name" value="PB1_Par6"/>
    <property type="match status" value="1"/>
</dbReference>
<evidence type="ECO:0000256" key="7">
    <source>
        <dbReference type="ARBA" id="ARBA00022490"/>
    </source>
</evidence>
<name>A0AAD7SI76_9TELE</name>
<comment type="subcellular location">
    <subcellularLocation>
        <location evidence="2">Cell junction</location>
        <location evidence="2">Tight junction</location>
    </subcellularLocation>
    <subcellularLocation>
        <location evidence="1">Cell membrane</location>
    </subcellularLocation>
    <subcellularLocation>
        <location evidence="3">Cytoplasm</location>
    </subcellularLocation>
</comment>
<dbReference type="InterPro" id="IPR000270">
    <property type="entry name" value="PB1_dom"/>
</dbReference>
<dbReference type="FunFam" id="2.30.42.10:FF:000030">
    <property type="entry name" value="Partitioning defective 6 homolog beta"/>
    <property type="match status" value="1"/>
</dbReference>
<dbReference type="GO" id="GO:0005938">
    <property type="term" value="C:cell cortex"/>
    <property type="evidence" value="ECO:0007669"/>
    <property type="project" value="TreeGrafter"/>
</dbReference>
<organism evidence="15 16">
    <name type="scientific">Aldrovandia affinis</name>
    <dbReference type="NCBI Taxonomy" id="143900"/>
    <lineage>
        <taxon>Eukaryota</taxon>
        <taxon>Metazoa</taxon>
        <taxon>Chordata</taxon>
        <taxon>Craniata</taxon>
        <taxon>Vertebrata</taxon>
        <taxon>Euteleostomi</taxon>
        <taxon>Actinopterygii</taxon>
        <taxon>Neopterygii</taxon>
        <taxon>Teleostei</taxon>
        <taxon>Notacanthiformes</taxon>
        <taxon>Halosauridae</taxon>
        <taxon>Aldrovandia</taxon>
    </lineage>
</organism>
<accession>A0AAD7SI76</accession>
<dbReference type="SMART" id="SM00666">
    <property type="entry name" value="PB1"/>
    <property type="match status" value="1"/>
</dbReference>
<evidence type="ECO:0000256" key="2">
    <source>
        <dbReference type="ARBA" id="ARBA00004435"/>
    </source>
</evidence>
<feature type="compositionally biased region" description="Low complexity" evidence="12">
    <location>
        <begin position="295"/>
        <end position="310"/>
    </location>
</feature>
<keyword evidence="7" id="KW-0963">Cytoplasm</keyword>
<gene>
    <name evidence="15" type="ORF">AAFF_G00359700</name>
</gene>
<dbReference type="InterPro" id="IPR001478">
    <property type="entry name" value="PDZ"/>
</dbReference>
<feature type="region of interest" description="Disordered" evidence="12">
    <location>
        <begin position="238"/>
        <end position="334"/>
    </location>
</feature>
<dbReference type="PROSITE" id="PS51745">
    <property type="entry name" value="PB1"/>
    <property type="match status" value="1"/>
</dbReference>
<evidence type="ECO:0000256" key="5">
    <source>
        <dbReference type="ARBA" id="ARBA00022427"/>
    </source>
</evidence>
<dbReference type="GO" id="GO:0007163">
    <property type="term" value="P:establishment or maintenance of cell polarity"/>
    <property type="evidence" value="ECO:0007669"/>
    <property type="project" value="TreeGrafter"/>
</dbReference>
<evidence type="ECO:0000313" key="16">
    <source>
        <dbReference type="Proteomes" id="UP001221898"/>
    </source>
</evidence>
<dbReference type="AlphaFoldDB" id="A0AAD7SI76"/>
<keyword evidence="11" id="KW-0131">Cell cycle</keyword>
<dbReference type="Gene3D" id="2.30.42.10">
    <property type="match status" value="1"/>
</dbReference>
<evidence type="ECO:0000256" key="4">
    <source>
        <dbReference type="ARBA" id="ARBA00008625"/>
    </source>
</evidence>
<evidence type="ECO:0000256" key="12">
    <source>
        <dbReference type="SAM" id="MobiDB-lite"/>
    </source>
</evidence>
<comment type="similarity">
    <text evidence="4">Belongs to the PAR6 family.</text>
</comment>
<dbReference type="Pfam" id="PF00564">
    <property type="entry name" value="PB1"/>
    <property type="match status" value="1"/>
</dbReference>
<evidence type="ECO:0000259" key="14">
    <source>
        <dbReference type="PROSITE" id="PS51745"/>
    </source>
</evidence>
<evidence type="ECO:0000256" key="11">
    <source>
        <dbReference type="ARBA" id="ARBA00023306"/>
    </source>
</evidence>
<dbReference type="GO" id="GO:0005923">
    <property type="term" value="C:bicellular tight junction"/>
    <property type="evidence" value="ECO:0007669"/>
    <property type="project" value="UniProtKB-SubCell"/>
</dbReference>
<protein>
    <submittedName>
        <fullName evidence="15">Uncharacterized protein</fullName>
    </submittedName>
</protein>
<dbReference type="SUPFAM" id="SSF50156">
    <property type="entry name" value="PDZ domain-like"/>
    <property type="match status" value="1"/>
</dbReference>
<reference evidence="15" key="1">
    <citation type="journal article" date="2023" name="Science">
        <title>Genome structures resolve the early diversification of teleost fishes.</title>
        <authorList>
            <person name="Parey E."/>
            <person name="Louis A."/>
            <person name="Montfort J."/>
            <person name="Bouchez O."/>
            <person name="Roques C."/>
            <person name="Iampietro C."/>
            <person name="Lluch J."/>
            <person name="Castinel A."/>
            <person name="Donnadieu C."/>
            <person name="Desvignes T."/>
            <person name="Floi Bucao C."/>
            <person name="Jouanno E."/>
            <person name="Wen M."/>
            <person name="Mejri S."/>
            <person name="Dirks R."/>
            <person name="Jansen H."/>
            <person name="Henkel C."/>
            <person name="Chen W.J."/>
            <person name="Zahm M."/>
            <person name="Cabau C."/>
            <person name="Klopp C."/>
            <person name="Thompson A.W."/>
            <person name="Robinson-Rechavi M."/>
            <person name="Braasch I."/>
            <person name="Lecointre G."/>
            <person name="Bobe J."/>
            <person name="Postlethwait J.H."/>
            <person name="Berthelot C."/>
            <person name="Roest Crollius H."/>
            <person name="Guiguen Y."/>
        </authorList>
    </citation>
    <scope>NUCLEOTIDE SEQUENCE</scope>
    <source>
        <strain evidence="15">NC1722</strain>
    </source>
</reference>
<evidence type="ECO:0000256" key="9">
    <source>
        <dbReference type="ARBA" id="ARBA00022949"/>
    </source>
</evidence>
<evidence type="ECO:0000256" key="1">
    <source>
        <dbReference type="ARBA" id="ARBA00004236"/>
    </source>
</evidence>
<dbReference type="GO" id="GO:0005634">
    <property type="term" value="C:nucleus"/>
    <property type="evidence" value="ECO:0007669"/>
    <property type="project" value="TreeGrafter"/>
</dbReference>
<evidence type="ECO:0000256" key="3">
    <source>
        <dbReference type="ARBA" id="ARBA00004496"/>
    </source>
</evidence>
<evidence type="ECO:0000256" key="8">
    <source>
        <dbReference type="ARBA" id="ARBA00022618"/>
    </source>
</evidence>
<dbReference type="SUPFAM" id="SSF54277">
    <property type="entry name" value="CAD &amp; PB1 domains"/>
    <property type="match status" value="1"/>
</dbReference>